<dbReference type="InterPro" id="IPR006145">
    <property type="entry name" value="PsdUridine_synth_RsuA/RluA"/>
</dbReference>
<gene>
    <name evidence="6" type="ORF">A2675_00500</name>
</gene>
<evidence type="ECO:0000259" key="5">
    <source>
        <dbReference type="SMART" id="SM00363"/>
    </source>
</evidence>
<evidence type="ECO:0000313" key="6">
    <source>
        <dbReference type="EMBL" id="OHA82284.1"/>
    </source>
</evidence>
<keyword evidence="3" id="KW-0694">RNA-binding</keyword>
<dbReference type="Gene3D" id="3.30.70.1560">
    <property type="entry name" value="Alpha-L RNA-binding motif"/>
    <property type="match status" value="1"/>
</dbReference>
<dbReference type="PROSITE" id="PS50889">
    <property type="entry name" value="S4"/>
    <property type="match status" value="1"/>
</dbReference>
<dbReference type="InterPro" id="IPR002942">
    <property type="entry name" value="S4_RNA-bd"/>
</dbReference>
<dbReference type="GO" id="GO:0003723">
    <property type="term" value="F:RNA binding"/>
    <property type="evidence" value="ECO:0007669"/>
    <property type="project" value="UniProtKB-KW"/>
</dbReference>
<dbReference type="Gene3D" id="3.10.290.10">
    <property type="entry name" value="RNA-binding S4 domain"/>
    <property type="match status" value="1"/>
</dbReference>
<dbReference type="GO" id="GO:0120159">
    <property type="term" value="F:rRNA pseudouridine synthase activity"/>
    <property type="evidence" value="ECO:0007669"/>
    <property type="project" value="UniProtKB-ARBA"/>
</dbReference>
<dbReference type="SUPFAM" id="SSF55174">
    <property type="entry name" value="Alpha-L RNA-binding motif"/>
    <property type="match status" value="1"/>
</dbReference>
<reference evidence="6 7" key="1">
    <citation type="journal article" date="2016" name="Nat. Commun.">
        <title>Thousands of microbial genomes shed light on interconnected biogeochemical processes in an aquifer system.</title>
        <authorList>
            <person name="Anantharaman K."/>
            <person name="Brown C.T."/>
            <person name="Hug L.A."/>
            <person name="Sharon I."/>
            <person name="Castelle C.J."/>
            <person name="Probst A.J."/>
            <person name="Thomas B.C."/>
            <person name="Singh A."/>
            <person name="Wilkins M.J."/>
            <person name="Karaoz U."/>
            <person name="Brodie E.L."/>
            <person name="Williams K.H."/>
            <person name="Hubbard S.S."/>
            <person name="Banfield J.F."/>
        </authorList>
    </citation>
    <scope>NUCLEOTIDE SEQUENCE [LARGE SCALE GENOMIC DNA]</scope>
</reference>
<comment type="similarity">
    <text evidence="1 4">Belongs to the pseudouridine synthase RsuA family.</text>
</comment>
<dbReference type="Pfam" id="PF00849">
    <property type="entry name" value="PseudoU_synth_2"/>
    <property type="match status" value="1"/>
</dbReference>
<dbReference type="PANTHER" id="PTHR47683">
    <property type="entry name" value="PSEUDOURIDINE SYNTHASE FAMILY PROTEIN-RELATED"/>
    <property type="match status" value="1"/>
</dbReference>
<dbReference type="STRING" id="1802723.A2675_00500"/>
<dbReference type="InterPro" id="IPR020103">
    <property type="entry name" value="PsdUridine_synth_cat_dom_sf"/>
</dbReference>
<sequence length="223" mass="25361">MRINKYLRDKGFASRREADDLVSQGKVLINGARAETGMLVQQSDEVTVNRTEKETARKYIAYYKPRGLATQDHEGKRSVVTDWQDRGIFPIGRLDKESEGLLILTNDGRLTTRIQGTNDRYEKEYIVTVREPLKRDIPTIFKKGMRTDALGVLLPAEATIIDPHIIKIILHEGKHHQIRIMLGELGYTINSLKRVRIGHVTAQGLTPGQIRPLTEDEVAQFFT</sequence>
<dbReference type="InterPro" id="IPR020094">
    <property type="entry name" value="TruA/RsuA/RluB/E/F_N"/>
</dbReference>
<dbReference type="Gene3D" id="3.30.70.580">
    <property type="entry name" value="Pseudouridine synthase I, catalytic domain, N-terminal subdomain"/>
    <property type="match status" value="1"/>
</dbReference>
<dbReference type="InterPro" id="IPR042092">
    <property type="entry name" value="PsdUridine_s_RsuA/RluB/E/F_cat"/>
</dbReference>
<evidence type="ECO:0000313" key="7">
    <source>
        <dbReference type="Proteomes" id="UP000176997"/>
    </source>
</evidence>
<evidence type="ECO:0000256" key="3">
    <source>
        <dbReference type="PROSITE-ProRule" id="PRU00182"/>
    </source>
</evidence>
<dbReference type="EMBL" id="MHUS01000002">
    <property type="protein sequence ID" value="OHA82284.1"/>
    <property type="molecule type" value="Genomic_DNA"/>
</dbReference>
<dbReference type="EC" id="5.4.99.-" evidence="4"/>
<keyword evidence="2 4" id="KW-0413">Isomerase</keyword>
<dbReference type="InterPro" id="IPR050343">
    <property type="entry name" value="RsuA_PseudoU_synthase"/>
</dbReference>
<dbReference type="InterPro" id="IPR000748">
    <property type="entry name" value="PsdUridine_synth_RsuA/RluB/E/F"/>
</dbReference>
<organism evidence="6 7">
    <name type="scientific">Candidatus Yonathbacteria bacterium RIFCSPHIGHO2_01_FULL_51_10</name>
    <dbReference type="NCBI Taxonomy" id="1802723"/>
    <lineage>
        <taxon>Bacteria</taxon>
        <taxon>Candidatus Yonathiibacteriota</taxon>
    </lineage>
</organism>
<dbReference type="CDD" id="cd00165">
    <property type="entry name" value="S4"/>
    <property type="match status" value="1"/>
</dbReference>
<protein>
    <recommendedName>
        <fullName evidence="4">Pseudouridine synthase</fullName>
        <ecNumber evidence="4">5.4.99.-</ecNumber>
    </recommendedName>
</protein>
<dbReference type="Pfam" id="PF01479">
    <property type="entry name" value="S4"/>
    <property type="match status" value="1"/>
</dbReference>
<comment type="caution">
    <text evidence="6">The sequence shown here is derived from an EMBL/GenBank/DDBJ whole genome shotgun (WGS) entry which is preliminary data.</text>
</comment>
<dbReference type="GO" id="GO:0000455">
    <property type="term" value="P:enzyme-directed rRNA pseudouridine synthesis"/>
    <property type="evidence" value="ECO:0007669"/>
    <property type="project" value="UniProtKB-ARBA"/>
</dbReference>
<evidence type="ECO:0000256" key="4">
    <source>
        <dbReference type="RuleBase" id="RU003887"/>
    </source>
</evidence>
<evidence type="ECO:0000256" key="1">
    <source>
        <dbReference type="ARBA" id="ARBA00008348"/>
    </source>
</evidence>
<dbReference type="PANTHER" id="PTHR47683:SF2">
    <property type="entry name" value="RNA-BINDING S4 DOMAIN-CONTAINING PROTEIN"/>
    <property type="match status" value="1"/>
</dbReference>
<dbReference type="InterPro" id="IPR018496">
    <property type="entry name" value="PsdUridine_synth_RsuA/RluB_CS"/>
</dbReference>
<name>A0A1G2SB89_9BACT</name>
<accession>A0A1G2SB89</accession>
<feature type="domain" description="RNA-binding S4" evidence="5">
    <location>
        <begin position="1"/>
        <end position="61"/>
    </location>
</feature>
<dbReference type="SMART" id="SM00363">
    <property type="entry name" value="S4"/>
    <property type="match status" value="1"/>
</dbReference>
<proteinExistence type="inferred from homology"/>
<dbReference type="SUPFAM" id="SSF55120">
    <property type="entry name" value="Pseudouridine synthase"/>
    <property type="match status" value="1"/>
</dbReference>
<dbReference type="Proteomes" id="UP000176997">
    <property type="component" value="Unassembled WGS sequence"/>
</dbReference>
<dbReference type="InterPro" id="IPR036986">
    <property type="entry name" value="S4_RNA-bd_sf"/>
</dbReference>
<evidence type="ECO:0000256" key="2">
    <source>
        <dbReference type="ARBA" id="ARBA00023235"/>
    </source>
</evidence>
<dbReference type="AlphaFoldDB" id="A0A1G2SB89"/>
<dbReference type="PROSITE" id="PS01149">
    <property type="entry name" value="PSI_RSU"/>
    <property type="match status" value="1"/>
</dbReference>
<dbReference type="NCBIfam" id="TIGR00093">
    <property type="entry name" value="pseudouridine synthase"/>
    <property type="match status" value="1"/>
</dbReference>